<dbReference type="AlphaFoldDB" id="A0AA95KPV8"/>
<dbReference type="EMBL" id="CP126056">
    <property type="protein sequence ID" value="WHX11227.1"/>
    <property type="molecule type" value="Genomic_DNA"/>
</dbReference>
<sequence length="75" mass="8387">MKKRTIILFMALSSLSVTSKAQWTVIDPTNLAQSIVNSANEIVQTSTTAQNMWSNFQETVKIYRQGKAYYDGAPV</sequence>
<dbReference type="Pfam" id="PF13605">
    <property type="entry name" value="DUF4141"/>
    <property type="match status" value="1"/>
</dbReference>
<feature type="chain" id="PRO_5041647273" evidence="1">
    <location>
        <begin position="22"/>
        <end position="75"/>
    </location>
</feature>
<dbReference type="InterPro" id="IPR025415">
    <property type="entry name" value="DUF4141"/>
</dbReference>
<dbReference type="Proteomes" id="UP001177934">
    <property type="component" value="Chromosome"/>
</dbReference>
<keyword evidence="1" id="KW-0732">Signal</keyword>
<name>A0AA95KPV8_9BACT</name>
<evidence type="ECO:0000313" key="3">
    <source>
        <dbReference type="Proteomes" id="UP001177934"/>
    </source>
</evidence>
<proteinExistence type="predicted"/>
<feature type="signal peptide" evidence="1">
    <location>
        <begin position="1"/>
        <end position="21"/>
    </location>
</feature>
<gene>
    <name evidence="2" type="ORF">QNN11_07940</name>
</gene>
<accession>A0AA95KPV8</accession>
<organism evidence="2 3">
    <name type="scientific">Phocaeicola dorei</name>
    <dbReference type="NCBI Taxonomy" id="357276"/>
    <lineage>
        <taxon>Bacteria</taxon>
        <taxon>Pseudomonadati</taxon>
        <taxon>Bacteroidota</taxon>
        <taxon>Bacteroidia</taxon>
        <taxon>Bacteroidales</taxon>
        <taxon>Bacteroidaceae</taxon>
        <taxon>Phocaeicola</taxon>
    </lineage>
</organism>
<reference evidence="2" key="1">
    <citation type="journal article" date="2023" name="Nat. Commun.">
        <title>Identification of a novel Human Milk Oligosaccharides utilization cluster in the infant gut commensal Bacteroides dorei.</title>
        <authorList>
            <person name="Kijner S."/>
            <person name="Ennis D."/>
            <person name="Shmorak S."/>
            <person name="Florentin A."/>
            <person name="Yassour M."/>
        </authorList>
    </citation>
    <scope>NUCLEOTIDE SEQUENCE</scope>
    <source>
        <strain evidence="2">2</strain>
    </source>
</reference>
<protein>
    <submittedName>
        <fullName evidence="2">DUF4141 domain-containing protein</fullName>
    </submittedName>
</protein>
<evidence type="ECO:0000256" key="1">
    <source>
        <dbReference type="SAM" id="SignalP"/>
    </source>
</evidence>
<evidence type="ECO:0000313" key="2">
    <source>
        <dbReference type="EMBL" id="WHX11227.1"/>
    </source>
</evidence>